<evidence type="ECO:0000313" key="3">
    <source>
        <dbReference type="Proteomes" id="UP000288805"/>
    </source>
</evidence>
<protein>
    <submittedName>
        <fullName evidence="2">Uncharacterized protein</fullName>
    </submittedName>
</protein>
<evidence type="ECO:0000313" key="2">
    <source>
        <dbReference type="EMBL" id="RVW99997.1"/>
    </source>
</evidence>
<feature type="compositionally biased region" description="Low complexity" evidence="1">
    <location>
        <begin position="92"/>
        <end position="104"/>
    </location>
</feature>
<feature type="region of interest" description="Disordered" evidence="1">
    <location>
        <begin position="92"/>
        <end position="116"/>
    </location>
</feature>
<dbReference type="Proteomes" id="UP000288805">
    <property type="component" value="Unassembled WGS sequence"/>
</dbReference>
<accession>A0A438ITD4</accession>
<dbReference type="EMBL" id="QGNW01000084">
    <property type="protein sequence ID" value="RVW99997.1"/>
    <property type="molecule type" value="Genomic_DNA"/>
</dbReference>
<reference evidence="2 3" key="1">
    <citation type="journal article" date="2018" name="PLoS Genet.">
        <title>Population sequencing reveals clonal diversity and ancestral inbreeding in the grapevine cultivar Chardonnay.</title>
        <authorList>
            <person name="Roach M.J."/>
            <person name="Johnson D.L."/>
            <person name="Bohlmann J."/>
            <person name="van Vuuren H.J."/>
            <person name="Jones S.J."/>
            <person name="Pretorius I.S."/>
            <person name="Schmidt S.A."/>
            <person name="Borneman A.R."/>
        </authorList>
    </citation>
    <scope>NUCLEOTIDE SEQUENCE [LARGE SCALE GENOMIC DNA]</scope>
    <source>
        <strain evidence="3">cv. Chardonnay</strain>
        <tissue evidence="2">Leaf</tissue>
    </source>
</reference>
<evidence type="ECO:0000256" key="1">
    <source>
        <dbReference type="SAM" id="MobiDB-lite"/>
    </source>
</evidence>
<name>A0A438ITD4_VITVI</name>
<comment type="caution">
    <text evidence="2">The sequence shown here is derived from an EMBL/GenBank/DDBJ whole genome shotgun (WGS) entry which is preliminary data.</text>
</comment>
<proteinExistence type="predicted"/>
<dbReference type="AlphaFoldDB" id="A0A438ITD4"/>
<sequence>MPSQLLSRRSTINNTESGTLEKGMGRYNFQFYFACPILQMLTSKDANFIGYTFKKSDIMKSIGTSGLLLPELAIDFKFLIVYLVSHFGLLSSDQPDDQNSQQMDANRHGIAKMRSH</sequence>
<organism evidence="2 3">
    <name type="scientific">Vitis vinifera</name>
    <name type="common">Grape</name>
    <dbReference type="NCBI Taxonomy" id="29760"/>
    <lineage>
        <taxon>Eukaryota</taxon>
        <taxon>Viridiplantae</taxon>
        <taxon>Streptophyta</taxon>
        <taxon>Embryophyta</taxon>
        <taxon>Tracheophyta</taxon>
        <taxon>Spermatophyta</taxon>
        <taxon>Magnoliopsida</taxon>
        <taxon>eudicotyledons</taxon>
        <taxon>Gunneridae</taxon>
        <taxon>Pentapetalae</taxon>
        <taxon>rosids</taxon>
        <taxon>Vitales</taxon>
        <taxon>Vitaceae</taxon>
        <taxon>Viteae</taxon>
        <taxon>Vitis</taxon>
    </lineage>
</organism>
<gene>
    <name evidence="2" type="ORF">CK203_024727</name>
</gene>